<organism evidence="2 3">
    <name type="scientific">Daphnia magna</name>
    <dbReference type="NCBI Taxonomy" id="35525"/>
    <lineage>
        <taxon>Eukaryota</taxon>
        <taxon>Metazoa</taxon>
        <taxon>Ecdysozoa</taxon>
        <taxon>Arthropoda</taxon>
        <taxon>Crustacea</taxon>
        <taxon>Branchiopoda</taxon>
        <taxon>Diplostraca</taxon>
        <taxon>Cladocera</taxon>
        <taxon>Anomopoda</taxon>
        <taxon>Daphniidae</taxon>
        <taxon>Daphnia</taxon>
    </lineage>
</organism>
<name>A0ABQ9Z775_9CRUS</name>
<comment type="caution">
    <text evidence="2">The sequence shown here is derived from an EMBL/GenBank/DDBJ whole genome shotgun (WGS) entry which is preliminary data.</text>
</comment>
<feature type="region of interest" description="Disordered" evidence="1">
    <location>
        <begin position="1"/>
        <end position="30"/>
    </location>
</feature>
<gene>
    <name evidence="2" type="ORF">OUZ56_013882</name>
</gene>
<sequence length="78" mass="8872">MWNKKKMKSRTMEEDETGGAYTFSSSTTGTHRMYSRESAFGRFPQCLNLVLLIVPLFARLPFDGAQVAEKLRPPPLSF</sequence>
<reference evidence="2 3" key="1">
    <citation type="journal article" date="2023" name="Nucleic Acids Res.">
        <title>The hologenome of Daphnia magna reveals possible DNA methylation and microbiome-mediated evolution of the host genome.</title>
        <authorList>
            <person name="Chaturvedi A."/>
            <person name="Li X."/>
            <person name="Dhandapani V."/>
            <person name="Marshall H."/>
            <person name="Kissane S."/>
            <person name="Cuenca-Cambronero M."/>
            <person name="Asole G."/>
            <person name="Calvet F."/>
            <person name="Ruiz-Romero M."/>
            <person name="Marangio P."/>
            <person name="Guigo R."/>
            <person name="Rago D."/>
            <person name="Mirbahai L."/>
            <person name="Eastwood N."/>
            <person name="Colbourne J.K."/>
            <person name="Zhou J."/>
            <person name="Mallon E."/>
            <person name="Orsini L."/>
        </authorList>
    </citation>
    <scope>NUCLEOTIDE SEQUENCE [LARGE SCALE GENOMIC DNA]</scope>
    <source>
        <strain evidence="2">LRV0_1</strain>
    </source>
</reference>
<accession>A0ABQ9Z775</accession>
<dbReference type="Proteomes" id="UP001234178">
    <property type="component" value="Unassembled WGS sequence"/>
</dbReference>
<evidence type="ECO:0000313" key="3">
    <source>
        <dbReference type="Proteomes" id="UP001234178"/>
    </source>
</evidence>
<protein>
    <submittedName>
        <fullName evidence="2">Uncharacterized protein</fullName>
    </submittedName>
</protein>
<proteinExistence type="predicted"/>
<evidence type="ECO:0000256" key="1">
    <source>
        <dbReference type="SAM" id="MobiDB-lite"/>
    </source>
</evidence>
<evidence type="ECO:0000313" key="2">
    <source>
        <dbReference type="EMBL" id="KAK4008749.1"/>
    </source>
</evidence>
<keyword evidence="3" id="KW-1185">Reference proteome</keyword>
<dbReference type="EMBL" id="JAOYFB010000002">
    <property type="protein sequence ID" value="KAK4008749.1"/>
    <property type="molecule type" value="Genomic_DNA"/>
</dbReference>